<dbReference type="HOGENOM" id="CLU_1882270_0_0_3"/>
<reference evidence="2 3" key="1">
    <citation type="submission" date="2012-06" db="EMBL/GenBank/DDBJ databases">
        <title>Finished chromosome of genome of Crinalium epipsammum PCC 9333.</title>
        <authorList>
            <consortium name="US DOE Joint Genome Institute"/>
            <person name="Gugger M."/>
            <person name="Coursin T."/>
            <person name="Rippka R."/>
            <person name="Tandeau De Marsac N."/>
            <person name="Huntemann M."/>
            <person name="Wei C.-L."/>
            <person name="Han J."/>
            <person name="Detter J.C."/>
            <person name="Han C."/>
            <person name="Tapia R."/>
            <person name="Davenport K."/>
            <person name="Daligault H."/>
            <person name="Erkkila T."/>
            <person name="Gu W."/>
            <person name="Munk A.C.C."/>
            <person name="Teshima H."/>
            <person name="Xu Y."/>
            <person name="Chain P."/>
            <person name="Chen A."/>
            <person name="Krypides N."/>
            <person name="Mavromatis K."/>
            <person name="Markowitz V."/>
            <person name="Szeto E."/>
            <person name="Ivanova N."/>
            <person name="Mikhailova N."/>
            <person name="Ovchinnikova G."/>
            <person name="Pagani I."/>
            <person name="Pati A."/>
            <person name="Goodwin L."/>
            <person name="Peters L."/>
            <person name="Pitluck S."/>
            <person name="Woyke T."/>
            <person name="Kerfeld C."/>
        </authorList>
    </citation>
    <scope>NUCLEOTIDE SEQUENCE [LARGE SCALE GENOMIC DNA]</scope>
    <source>
        <strain evidence="2 3">PCC 9333</strain>
    </source>
</reference>
<name>K9VUS1_9CYAN</name>
<keyword evidence="1" id="KW-1133">Transmembrane helix</keyword>
<dbReference type="KEGG" id="cep:Cri9333_0327"/>
<evidence type="ECO:0000313" key="2">
    <source>
        <dbReference type="EMBL" id="AFZ11309.1"/>
    </source>
</evidence>
<keyword evidence="1" id="KW-0812">Transmembrane</keyword>
<keyword evidence="1" id="KW-0472">Membrane</keyword>
<evidence type="ECO:0000313" key="3">
    <source>
        <dbReference type="Proteomes" id="UP000010472"/>
    </source>
</evidence>
<protein>
    <recommendedName>
        <fullName evidence="4">HNH endonuclease</fullName>
    </recommendedName>
</protein>
<accession>K9VUS1</accession>
<dbReference type="AlphaFoldDB" id="K9VUS1"/>
<organism evidence="2 3">
    <name type="scientific">Crinalium epipsammum PCC 9333</name>
    <dbReference type="NCBI Taxonomy" id="1173022"/>
    <lineage>
        <taxon>Bacteria</taxon>
        <taxon>Bacillati</taxon>
        <taxon>Cyanobacteriota</taxon>
        <taxon>Cyanophyceae</taxon>
        <taxon>Gomontiellales</taxon>
        <taxon>Gomontiellaceae</taxon>
        <taxon>Crinalium</taxon>
    </lineage>
</organism>
<evidence type="ECO:0000256" key="1">
    <source>
        <dbReference type="SAM" id="Phobius"/>
    </source>
</evidence>
<dbReference type="RefSeq" id="WP_015201450.1">
    <property type="nucleotide sequence ID" value="NC_019753.1"/>
</dbReference>
<dbReference type="EMBL" id="CP003620">
    <property type="protein sequence ID" value="AFZ11309.1"/>
    <property type="molecule type" value="Genomic_DNA"/>
</dbReference>
<sequence length="135" mass="15941">MAVKYTKEYKEYISSDNWRAKNRAFKRFVGGKPECFCGAIKKLHVHHLHYKNLGNEKFEDLLYVCTKHHQQIHTLQRRTRVSIVQATKRVQFRYTRNGVLLHKLIVAFFLFGFVTILIVMTEFITYLKGGNPSFS</sequence>
<keyword evidence="3" id="KW-1185">Reference proteome</keyword>
<evidence type="ECO:0008006" key="4">
    <source>
        <dbReference type="Google" id="ProtNLM"/>
    </source>
</evidence>
<proteinExistence type="predicted"/>
<dbReference type="Proteomes" id="UP000010472">
    <property type="component" value="Chromosome"/>
</dbReference>
<feature type="transmembrane region" description="Helical" evidence="1">
    <location>
        <begin position="104"/>
        <end position="127"/>
    </location>
</feature>
<gene>
    <name evidence="2" type="ORF">Cri9333_0327</name>
</gene>